<evidence type="ECO:0000313" key="1">
    <source>
        <dbReference type="EMBL" id="MFC7295311.1"/>
    </source>
</evidence>
<protein>
    <recommendedName>
        <fullName evidence="3">Integrase</fullName>
    </recommendedName>
</protein>
<gene>
    <name evidence="1" type="ORF">ACFQQA_11300</name>
</gene>
<dbReference type="Proteomes" id="UP001596506">
    <property type="component" value="Unassembled WGS sequence"/>
</dbReference>
<accession>A0ABW2IVN0</accession>
<name>A0ABW2IVN0_9GAMM</name>
<comment type="caution">
    <text evidence="1">The sequence shown here is derived from an EMBL/GenBank/DDBJ whole genome shotgun (WGS) entry which is preliminary data.</text>
</comment>
<dbReference type="EMBL" id="JBHTBD010000003">
    <property type="protein sequence ID" value="MFC7295311.1"/>
    <property type="molecule type" value="Genomic_DNA"/>
</dbReference>
<evidence type="ECO:0008006" key="3">
    <source>
        <dbReference type="Google" id="ProtNLM"/>
    </source>
</evidence>
<dbReference type="RefSeq" id="WP_100689590.1">
    <property type="nucleotide sequence ID" value="NZ_JBHTBD010000003.1"/>
</dbReference>
<sequence length="894" mass="102696">MTQSAVFFKTLDSCEAQARLDALPGSNNNCFGSMTWQFEGQRGASFTIDFNDMLGMSDRYPDWPLAHKVDWVVLTKRIWLILASMTTPSQYVPRVSGLKLFWAAMAHHNLTQLTRDNCVLVLEFLLMHVWRQGGVSENLSIKSSGSFSAQTPFKAWRVALASLGLDWFARSLTDSFINKQLKTLIPALTDDELTSKDWYEGGSYDLLTLDHGRYYVEHCLTFFEKQYPLAMALASTFRATPVLAASCSYKQGTVTQFINLCLQGYTVEEICCLSSSYSATTVRNVHREVTHYFKAAYRQARLEAALLQDETITSFVSACGLQPSSENTDRMRVILWDWMRRKDKTETLRLLSEGQEVPWDVFKKQLSVVKKHFSQQPCPMPSGEDYRAIGLIKGGVKDPHGTYPRQLISLVAKAGITSMAALTGWRRSEFGFPRSAIKRTRNDDKLDQYAFPWRYQVNWYVYKTGGDVRELREISFSTFLIAEKMQALVGATDEQPCLYAVHKKNNNPSNSYEQVGSGVRALWGHFVNHYSGFKQLDDWTSWQLLQEVRDSGKPFTAAEKQEYERLVEQLSAEEWSNFSIDANLKEAWRRSRDEWPRLSLFLTQASTKDKRDWLIHYCDGALRSDWKDLLDAHLPENTKEWIQSLPKNVLRARETSRTVMNDLIEGTLYPSPHAFRHMWAEAVYRRFDGDAGWMIRSQFKHISRSMWLAYIRDKDNRFGHERAKAQVISSLVHNYLRHQGEGYAGQLHTWLRRLFKKTAVLSPEEQEKIAHHLATVEIENIKSNPWGYCLLKRRTRSKAKCAVMGEPMRHNASPDLCLGCIHNLMQAENVEWALFHAATHVMALRNPIVPAIFKASSYDLVQNVTRHVCTLNPKHEALSELQEVLDDYRASRAA</sequence>
<reference evidence="2" key="1">
    <citation type="journal article" date="2019" name="Int. J. Syst. Evol. Microbiol.">
        <title>The Global Catalogue of Microorganisms (GCM) 10K type strain sequencing project: providing services to taxonomists for standard genome sequencing and annotation.</title>
        <authorList>
            <consortium name="The Broad Institute Genomics Platform"/>
            <consortium name="The Broad Institute Genome Sequencing Center for Infectious Disease"/>
            <person name="Wu L."/>
            <person name="Ma J."/>
        </authorList>
    </citation>
    <scope>NUCLEOTIDE SEQUENCE [LARGE SCALE GENOMIC DNA]</scope>
    <source>
        <strain evidence="2">CCUG 60559</strain>
    </source>
</reference>
<evidence type="ECO:0000313" key="2">
    <source>
        <dbReference type="Proteomes" id="UP001596506"/>
    </source>
</evidence>
<organism evidence="1 2">
    <name type="scientific">Marinobacter aromaticivorans</name>
    <dbReference type="NCBI Taxonomy" id="1494078"/>
    <lineage>
        <taxon>Bacteria</taxon>
        <taxon>Pseudomonadati</taxon>
        <taxon>Pseudomonadota</taxon>
        <taxon>Gammaproteobacteria</taxon>
        <taxon>Pseudomonadales</taxon>
        <taxon>Marinobacteraceae</taxon>
        <taxon>Marinobacter</taxon>
    </lineage>
</organism>
<keyword evidence="2" id="KW-1185">Reference proteome</keyword>
<proteinExistence type="predicted"/>